<dbReference type="Pfam" id="PF13193">
    <property type="entry name" value="AMP-binding_C"/>
    <property type="match status" value="1"/>
</dbReference>
<name>A0ABS1KKJ6_9BACT</name>
<keyword evidence="3" id="KW-1185">Reference proteome</keyword>
<dbReference type="SUPFAM" id="SSF56801">
    <property type="entry name" value="Acetyl-CoA synthetase-like"/>
    <property type="match status" value="1"/>
</dbReference>
<dbReference type="Gene3D" id="3.30.300.30">
    <property type="match status" value="1"/>
</dbReference>
<dbReference type="InterPro" id="IPR025110">
    <property type="entry name" value="AMP-bd_C"/>
</dbReference>
<gene>
    <name evidence="2" type="ORF">JI741_01425</name>
</gene>
<evidence type="ECO:0000313" key="2">
    <source>
        <dbReference type="EMBL" id="MBL0739853.1"/>
    </source>
</evidence>
<dbReference type="Proteomes" id="UP000613030">
    <property type="component" value="Unassembled WGS sequence"/>
</dbReference>
<dbReference type="EMBL" id="JAERRB010000001">
    <property type="protein sequence ID" value="MBL0739853.1"/>
    <property type="molecule type" value="Genomic_DNA"/>
</dbReference>
<accession>A0ABS1KKJ6</accession>
<reference evidence="2 3" key="1">
    <citation type="submission" date="2021-01" db="EMBL/GenBank/DDBJ databases">
        <title>Chryseolinea sp. Jin1 Genome sequencing and assembly.</title>
        <authorList>
            <person name="Kim I."/>
        </authorList>
    </citation>
    <scope>NUCLEOTIDE SEQUENCE [LARGE SCALE GENOMIC DNA]</scope>
    <source>
        <strain evidence="2 3">Jin1</strain>
    </source>
</reference>
<evidence type="ECO:0000313" key="3">
    <source>
        <dbReference type="Proteomes" id="UP000613030"/>
    </source>
</evidence>
<evidence type="ECO:0000259" key="1">
    <source>
        <dbReference type="Pfam" id="PF13193"/>
    </source>
</evidence>
<feature type="domain" description="AMP-binding enzyme C-terminal" evidence="1">
    <location>
        <begin position="5"/>
        <end position="60"/>
    </location>
</feature>
<dbReference type="InterPro" id="IPR045851">
    <property type="entry name" value="AMP-bd_C_sf"/>
</dbReference>
<proteinExistence type="predicted"/>
<protein>
    <recommendedName>
        <fullName evidence="1">AMP-binding enzyme C-terminal domain-containing protein</fullName>
    </recommendedName>
</protein>
<comment type="caution">
    <text evidence="2">The sequence shown here is derived from an EMBL/GenBank/DDBJ whole genome shotgun (WGS) entry which is preliminary data.</text>
</comment>
<dbReference type="RefSeq" id="WP_202006818.1">
    <property type="nucleotide sequence ID" value="NZ_JAERRB010000001.1"/>
</dbReference>
<organism evidence="2 3">
    <name type="scientific">Chryseolinea lacunae</name>
    <dbReference type="NCBI Taxonomy" id="2801331"/>
    <lineage>
        <taxon>Bacteria</taxon>
        <taxon>Pseudomonadati</taxon>
        <taxon>Bacteroidota</taxon>
        <taxon>Cytophagia</taxon>
        <taxon>Cytophagales</taxon>
        <taxon>Fulvivirgaceae</taxon>
        <taxon>Chryseolinea</taxon>
    </lineage>
</organism>
<sequence>MVPFIGIPHESLGEEVKVCVVLKENHTVSETDLGLWTKEHVAAYKYPRHIEFMTALPTTGKILKRKLSLCS</sequence>